<name>A0A1H4FHU9_9BACI</name>
<organism evidence="6 7">
    <name type="scientific">Thalassobacillus cyri</name>
    <dbReference type="NCBI Taxonomy" id="571932"/>
    <lineage>
        <taxon>Bacteria</taxon>
        <taxon>Bacillati</taxon>
        <taxon>Bacillota</taxon>
        <taxon>Bacilli</taxon>
        <taxon>Bacillales</taxon>
        <taxon>Bacillaceae</taxon>
        <taxon>Thalassobacillus</taxon>
    </lineage>
</organism>
<dbReference type="RefSeq" id="WP_093045569.1">
    <property type="nucleotide sequence ID" value="NZ_FNQR01000011.1"/>
</dbReference>
<evidence type="ECO:0000256" key="5">
    <source>
        <dbReference type="PIRSR" id="PIRSR602678-1"/>
    </source>
</evidence>
<evidence type="ECO:0000313" key="6">
    <source>
        <dbReference type="EMBL" id="SEA96929.1"/>
    </source>
</evidence>
<dbReference type="GO" id="GO:0046872">
    <property type="term" value="F:metal ion binding"/>
    <property type="evidence" value="ECO:0007669"/>
    <property type="project" value="UniProtKB-UniRule"/>
</dbReference>
<feature type="binding site" evidence="5">
    <location>
        <position position="68"/>
    </location>
    <ligand>
        <name>a divalent metal cation</name>
        <dbReference type="ChEBI" id="CHEBI:60240"/>
        <label>1</label>
    </ligand>
</feature>
<evidence type="ECO:0000313" key="7">
    <source>
        <dbReference type="Proteomes" id="UP000198584"/>
    </source>
</evidence>
<dbReference type="GO" id="GO:0005737">
    <property type="term" value="C:cytoplasm"/>
    <property type="evidence" value="ECO:0007669"/>
    <property type="project" value="TreeGrafter"/>
</dbReference>
<accession>A0A1H4FHU9</accession>
<dbReference type="InterPro" id="IPR002678">
    <property type="entry name" value="DUF34/NIF3"/>
</dbReference>
<dbReference type="STRING" id="571932.SAMN05421743_111127"/>
<dbReference type="NCBIfam" id="TIGR00486">
    <property type="entry name" value="YbgI_SA1388"/>
    <property type="match status" value="1"/>
</dbReference>
<dbReference type="SUPFAM" id="SSF102705">
    <property type="entry name" value="NIF3 (NGG1p interacting factor 3)-like"/>
    <property type="match status" value="1"/>
</dbReference>
<comment type="similarity">
    <text evidence="1 4">Belongs to the GTP cyclohydrolase I type 2/NIF3 family.</text>
</comment>
<reference evidence="6 7" key="1">
    <citation type="submission" date="2016-10" db="EMBL/GenBank/DDBJ databases">
        <authorList>
            <person name="de Groot N.N."/>
        </authorList>
    </citation>
    <scope>NUCLEOTIDE SEQUENCE [LARGE SCALE GENOMIC DNA]</scope>
    <source>
        <strain evidence="6 7">CCM7597</strain>
    </source>
</reference>
<evidence type="ECO:0000256" key="1">
    <source>
        <dbReference type="ARBA" id="ARBA00006964"/>
    </source>
</evidence>
<feature type="binding site" evidence="5">
    <location>
        <position position="107"/>
    </location>
    <ligand>
        <name>a divalent metal cation</name>
        <dbReference type="ChEBI" id="CHEBI:60240"/>
        <label>1</label>
    </ligand>
</feature>
<evidence type="ECO:0000256" key="4">
    <source>
        <dbReference type="PIRNR" id="PIRNR037489"/>
    </source>
</evidence>
<dbReference type="PANTHER" id="PTHR13799:SF14">
    <property type="entry name" value="GTP CYCLOHYDROLASE 1 TYPE 2 HOMOLOG"/>
    <property type="match status" value="1"/>
</dbReference>
<dbReference type="InterPro" id="IPR036069">
    <property type="entry name" value="DUF34/NIF3_sf"/>
</dbReference>
<dbReference type="InterPro" id="IPR017221">
    <property type="entry name" value="DUF34/NIF3_bac"/>
</dbReference>
<dbReference type="PANTHER" id="PTHR13799">
    <property type="entry name" value="NGG1 INTERACTING FACTOR 3"/>
    <property type="match status" value="1"/>
</dbReference>
<dbReference type="Pfam" id="PF01784">
    <property type="entry name" value="DUF34_NIF3"/>
    <property type="match status" value="1"/>
</dbReference>
<gene>
    <name evidence="6" type="ORF">SAMN05421743_111127</name>
</gene>
<dbReference type="OrthoDB" id="9792792at2"/>
<evidence type="ECO:0000256" key="3">
    <source>
        <dbReference type="ARBA" id="ARBA00022723"/>
    </source>
</evidence>
<feature type="binding site" evidence="5">
    <location>
        <position position="336"/>
    </location>
    <ligand>
        <name>a divalent metal cation</name>
        <dbReference type="ChEBI" id="CHEBI:60240"/>
        <label>1</label>
    </ligand>
</feature>
<dbReference type="EMBL" id="FNQR01000011">
    <property type="protein sequence ID" value="SEA96929.1"/>
    <property type="molecule type" value="Genomic_DNA"/>
</dbReference>
<dbReference type="InterPro" id="IPR015867">
    <property type="entry name" value="N-reg_PII/ATP_PRibTrfase_C"/>
</dbReference>
<dbReference type="Proteomes" id="UP000198584">
    <property type="component" value="Unassembled WGS sequence"/>
</dbReference>
<proteinExistence type="inferred from homology"/>
<evidence type="ECO:0000256" key="2">
    <source>
        <dbReference type="ARBA" id="ARBA00022112"/>
    </source>
</evidence>
<feature type="binding site" evidence="5">
    <location>
        <position position="333"/>
    </location>
    <ligand>
        <name>a divalent metal cation</name>
        <dbReference type="ChEBI" id="CHEBI:60240"/>
        <label>1</label>
    </ligand>
</feature>
<dbReference type="FunFam" id="3.30.70.120:FF:000006">
    <property type="entry name" value="GTP cyclohydrolase 1 type 2 homolog"/>
    <property type="match status" value="1"/>
</dbReference>
<dbReference type="Gene3D" id="3.30.70.120">
    <property type="match status" value="1"/>
</dbReference>
<feature type="binding site" evidence="5">
    <location>
        <position position="69"/>
    </location>
    <ligand>
        <name>a divalent metal cation</name>
        <dbReference type="ChEBI" id="CHEBI:60240"/>
        <label>1</label>
    </ligand>
</feature>
<sequence length="373" mass="41639">MTETITGNEVIRVFEQMSPKHLAFDWDKVGLQVGTLNKPVKNIMITLDVLENVVDEAVEKQVDLIISHHPVIFKPLNQINPDTPKGRVIQKLIKHEITVYAAHTNLDIAEGGVNDALAQALGLSKTKPLLETGKDKLVKLIVFVPEDHAEQVRQAMHDAGAGHIGDYSNVSFSMPGKGRFMPTEDADPFLGKIGEMEIVDEQRVEFLLPHSKLSNVLKAMQEAHPYEEVAYDVYTLQNESESYGIGRIGTLNEGMRLRSFCEHIKKSLDVPSLRVIGDLEESVKTVAILGGSGEKYIYEAKRQGADVYLTGDMTFHPAQEAEEIGLKVVDPGHHVEKVMKKAVKTYLDEKLNQKEDKLNVYISEANTEPFKFI</sequence>
<keyword evidence="3 4" id="KW-0479">Metal-binding</keyword>
<keyword evidence="7" id="KW-1185">Reference proteome</keyword>
<dbReference type="PIRSF" id="PIRSF037489">
    <property type="entry name" value="UCP037489_NIF3_YqfO"/>
    <property type="match status" value="1"/>
</dbReference>
<dbReference type="AlphaFoldDB" id="A0A1H4FHU9"/>
<protein>
    <recommendedName>
        <fullName evidence="2 4">GTP cyclohydrolase 1 type 2 homolog</fullName>
    </recommendedName>
</protein>
<dbReference type="FunFam" id="3.40.1390.30:FF:000001">
    <property type="entry name" value="GTP cyclohydrolase 1 type 2"/>
    <property type="match status" value="1"/>
</dbReference>
<dbReference type="Gene3D" id="3.40.1390.30">
    <property type="entry name" value="NIF3 (NGG1p interacting factor 3)-like"/>
    <property type="match status" value="1"/>
</dbReference>